<evidence type="ECO:0000256" key="4">
    <source>
        <dbReference type="ARBA" id="ARBA00022272"/>
    </source>
</evidence>
<evidence type="ECO:0000259" key="10">
    <source>
        <dbReference type="Pfam" id="PF00697"/>
    </source>
</evidence>
<feature type="domain" description="N-(5'phosphoribosyl) anthranilate isomerase (PRAI)" evidence="10">
    <location>
        <begin position="6"/>
        <end position="212"/>
    </location>
</feature>
<comment type="pathway">
    <text evidence="2 9">Amino-acid biosynthesis; L-tryptophan biosynthesis; L-tryptophan from chorismate: step 3/5.</text>
</comment>
<evidence type="ECO:0000256" key="3">
    <source>
        <dbReference type="ARBA" id="ARBA00012572"/>
    </source>
</evidence>
<evidence type="ECO:0000256" key="2">
    <source>
        <dbReference type="ARBA" id="ARBA00004664"/>
    </source>
</evidence>
<dbReference type="GO" id="GO:0016853">
    <property type="term" value="F:isomerase activity"/>
    <property type="evidence" value="ECO:0007669"/>
    <property type="project" value="UniProtKB-KW"/>
</dbReference>
<evidence type="ECO:0000313" key="11">
    <source>
        <dbReference type="EMBL" id="MDN5200591.1"/>
    </source>
</evidence>
<dbReference type="EC" id="5.3.1.24" evidence="3 9"/>
<reference evidence="11" key="1">
    <citation type="submission" date="2023-06" db="EMBL/GenBank/DDBJ databases">
        <title>Genomic of Parafulvivirga corallium.</title>
        <authorList>
            <person name="Wang G."/>
        </authorList>
    </citation>
    <scope>NUCLEOTIDE SEQUENCE</scope>
    <source>
        <strain evidence="11">BMA10</strain>
    </source>
</reference>
<comment type="catalytic activity">
    <reaction evidence="1 9">
        <text>N-(5-phospho-beta-D-ribosyl)anthranilate = 1-(2-carboxyphenylamino)-1-deoxy-D-ribulose 5-phosphate</text>
        <dbReference type="Rhea" id="RHEA:21540"/>
        <dbReference type="ChEBI" id="CHEBI:18277"/>
        <dbReference type="ChEBI" id="CHEBI:58613"/>
        <dbReference type="EC" id="5.3.1.24"/>
    </reaction>
</comment>
<dbReference type="InterPro" id="IPR013785">
    <property type="entry name" value="Aldolase_TIM"/>
</dbReference>
<dbReference type="InterPro" id="IPR001240">
    <property type="entry name" value="PRAI_dom"/>
</dbReference>
<dbReference type="SUPFAM" id="SSF51366">
    <property type="entry name" value="Ribulose-phoshate binding barrel"/>
    <property type="match status" value="1"/>
</dbReference>
<evidence type="ECO:0000256" key="8">
    <source>
        <dbReference type="ARBA" id="ARBA00023235"/>
    </source>
</evidence>
<evidence type="ECO:0000256" key="5">
    <source>
        <dbReference type="ARBA" id="ARBA00022605"/>
    </source>
</evidence>
<dbReference type="EMBL" id="JAUJEA010000001">
    <property type="protein sequence ID" value="MDN5200591.1"/>
    <property type="molecule type" value="Genomic_DNA"/>
</dbReference>
<keyword evidence="7 9" id="KW-0057">Aromatic amino acid biosynthesis</keyword>
<dbReference type="CDD" id="cd00405">
    <property type="entry name" value="PRAI"/>
    <property type="match status" value="1"/>
</dbReference>
<dbReference type="Proteomes" id="UP001172082">
    <property type="component" value="Unassembled WGS sequence"/>
</dbReference>
<dbReference type="RefSeq" id="WP_346750614.1">
    <property type="nucleotide sequence ID" value="NZ_JAUJEA010000001.1"/>
</dbReference>
<dbReference type="PANTHER" id="PTHR42894:SF1">
    <property type="entry name" value="N-(5'-PHOSPHORIBOSYL)ANTHRANILATE ISOMERASE"/>
    <property type="match status" value="1"/>
</dbReference>
<evidence type="ECO:0000313" key="12">
    <source>
        <dbReference type="Proteomes" id="UP001172082"/>
    </source>
</evidence>
<gene>
    <name evidence="9" type="primary">trpF</name>
    <name evidence="11" type="ORF">QQ008_04440</name>
</gene>
<evidence type="ECO:0000256" key="6">
    <source>
        <dbReference type="ARBA" id="ARBA00022822"/>
    </source>
</evidence>
<dbReference type="InterPro" id="IPR044643">
    <property type="entry name" value="TrpF_fam"/>
</dbReference>
<evidence type="ECO:0000256" key="1">
    <source>
        <dbReference type="ARBA" id="ARBA00001164"/>
    </source>
</evidence>
<accession>A0ABT8KIP0</accession>
<evidence type="ECO:0000256" key="7">
    <source>
        <dbReference type="ARBA" id="ARBA00023141"/>
    </source>
</evidence>
<sequence length="219" mass="23734">MKPRVKICCIKDENEASMAIEFGASALGLVGEMPSGPGVIPDEDIRNIARKVSPPVATFLLTSKTKANDIISHHQLVHTNTIQIVDQLTEGNYQDIRNALPGIKLVQVVHVMGEESIDEALAIAEEVDAILLDSGNPGLSTKVLGGTGKTHNWKISRKLVETVKVPVFLAGGLSPENVKKAINEVQPFGLDLCSGVRTDDRLDPVKLEKFFEAVYNTSR</sequence>
<dbReference type="HAMAP" id="MF_00135">
    <property type="entry name" value="PRAI"/>
    <property type="match status" value="1"/>
</dbReference>
<keyword evidence="5 9" id="KW-0028">Amino-acid biosynthesis</keyword>
<comment type="caution">
    <text evidence="11">The sequence shown here is derived from an EMBL/GenBank/DDBJ whole genome shotgun (WGS) entry which is preliminary data.</text>
</comment>
<dbReference type="Pfam" id="PF00697">
    <property type="entry name" value="PRAI"/>
    <property type="match status" value="1"/>
</dbReference>
<evidence type="ECO:0000256" key="9">
    <source>
        <dbReference type="HAMAP-Rule" id="MF_00135"/>
    </source>
</evidence>
<protein>
    <recommendedName>
        <fullName evidence="4 9">N-(5'-phosphoribosyl)anthranilate isomerase</fullName>
        <shortName evidence="9">PRAI</shortName>
        <ecNumber evidence="3 9">5.3.1.24</ecNumber>
    </recommendedName>
</protein>
<dbReference type="Gene3D" id="3.20.20.70">
    <property type="entry name" value="Aldolase class I"/>
    <property type="match status" value="1"/>
</dbReference>
<comment type="similarity">
    <text evidence="9">Belongs to the TrpF family.</text>
</comment>
<organism evidence="11 12">
    <name type="scientific">Splendidivirga corallicola</name>
    <dbReference type="NCBI Taxonomy" id="3051826"/>
    <lineage>
        <taxon>Bacteria</taxon>
        <taxon>Pseudomonadati</taxon>
        <taxon>Bacteroidota</taxon>
        <taxon>Cytophagia</taxon>
        <taxon>Cytophagales</taxon>
        <taxon>Splendidivirgaceae</taxon>
        <taxon>Splendidivirga</taxon>
    </lineage>
</organism>
<name>A0ABT8KIP0_9BACT</name>
<keyword evidence="12" id="KW-1185">Reference proteome</keyword>
<dbReference type="InterPro" id="IPR011060">
    <property type="entry name" value="RibuloseP-bd_barrel"/>
</dbReference>
<proteinExistence type="inferred from homology"/>
<keyword evidence="8 9" id="KW-0413">Isomerase</keyword>
<keyword evidence="6 9" id="KW-0822">Tryptophan biosynthesis</keyword>
<dbReference type="PANTHER" id="PTHR42894">
    <property type="entry name" value="N-(5'-PHOSPHORIBOSYL)ANTHRANILATE ISOMERASE"/>
    <property type="match status" value="1"/>
</dbReference>